<dbReference type="EMBL" id="FUKQ01000025">
    <property type="protein sequence ID" value="SJN29119.1"/>
    <property type="molecule type" value="Genomic_DNA"/>
</dbReference>
<reference evidence="1 2" key="1">
    <citation type="submission" date="2017-02" db="EMBL/GenBank/DDBJ databases">
        <authorList>
            <person name="Peterson S.W."/>
        </authorList>
    </citation>
    <scope>NUCLEOTIDE SEQUENCE [LARGE SCALE GENOMIC DNA]</scope>
    <source>
        <strain evidence="1 2">LSP_Lj1</strain>
    </source>
</reference>
<protein>
    <submittedName>
        <fullName evidence="1">3-oxoadipate CoA-transferase subunit B</fullName>
        <ecNumber evidence="1">2.8.3.6</ecNumber>
    </submittedName>
</protein>
<keyword evidence="1" id="KW-0808">Transferase</keyword>
<evidence type="ECO:0000313" key="2">
    <source>
        <dbReference type="Proteomes" id="UP000188342"/>
    </source>
</evidence>
<gene>
    <name evidence="1" type="ORF">FM114_06465</name>
</gene>
<dbReference type="Pfam" id="PF01144">
    <property type="entry name" value="CoA_trans"/>
    <property type="match status" value="1"/>
</dbReference>
<dbReference type="PANTHER" id="PTHR13707">
    <property type="entry name" value="KETOACID-COENZYME A TRANSFERASE"/>
    <property type="match status" value="1"/>
</dbReference>
<dbReference type="Proteomes" id="UP000188342">
    <property type="component" value="Unassembled WGS sequence"/>
</dbReference>
<dbReference type="EC" id="2.8.3.6" evidence="1"/>
<dbReference type="GO" id="GO:0047569">
    <property type="term" value="F:3-oxoadipate CoA-transferase activity"/>
    <property type="evidence" value="ECO:0007669"/>
    <property type="project" value="UniProtKB-EC"/>
</dbReference>
<dbReference type="InterPro" id="IPR004165">
    <property type="entry name" value="CoA_trans_fam_I"/>
</dbReference>
<dbReference type="PANTHER" id="PTHR13707:SF57">
    <property type="entry name" value="SUCCINYL-COA:3-KETOACID COENZYME A TRANSFERASE SUBUNIT B-RELATED"/>
    <property type="match status" value="1"/>
</dbReference>
<dbReference type="AlphaFoldDB" id="A0A1R4JAW0"/>
<sequence length="503" mass="52815">MVLHTENGMLGMGPAAVGDQIDADLTNAGKVPVTELPGASDSHHADSFAMMRGGHLDVCVLGAYQVAFNGDLANWHTGKPGAIPAVGGAMDLASRWAEVNPLGRQTGATPRRGRPMSVSRIRALSVLSAAGLALGVAGAAAPAASAAPAQPAQRVQKLDQDQLRRLQQIRTALARQGVEAKVRAYLAERGLPMPERPAVEEPSSCEADTEVTRYAQQQAKRLTLTDQVVLGLSLADMLPLVEAVQAKHASQAPVSVTGHGKVLNSTFTQLQVFWKVDGKQIGLRGMTGEMLMNPRRVQAAYQAIGLPKEVSRVLGEALAGYVATSPGLDRGRNALLTFNAMATPAQAGTPARIMMGKGLLQAYDALGHGDVAPQVVLAHEFGHQVQFRLGMIDPKKAPTPQGTRKTELHADAQASYFTSHRKGRAMSAAQQREVLDVVHGIGDCNVSSQGHHGTPAQRRAAAAWGQRQAAGKTAVMPVAGFRSAFQTALPGLLSASAPHAIAS</sequence>
<dbReference type="STRING" id="1255658.FM114_06465"/>
<dbReference type="SUPFAM" id="SSF100950">
    <property type="entry name" value="NagB/RpiA/CoA transferase-like"/>
    <property type="match status" value="1"/>
</dbReference>
<accession>A0A1R4JAW0</accession>
<keyword evidence="2" id="KW-1185">Reference proteome</keyword>
<dbReference type="Gene3D" id="3.40.1080.10">
    <property type="entry name" value="Glutaconate Coenzyme A-transferase"/>
    <property type="match status" value="1"/>
</dbReference>
<organism evidence="1 2">
    <name type="scientific">Luteococcus japonicus LSP_Lj1</name>
    <dbReference type="NCBI Taxonomy" id="1255658"/>
    <lineage>
        <taxon>Bacteria</taxon>
        <taxon>Bacillati</taxon>
        <taxon>Actinomycetota</taxon>
        <taxon>Actinomycetes</taxon>
        <taxon>Propionibacteriales</taxon>
        <taxon>Propionibacteriaceae</taxon>
        <taxon>Luteococcus</taxon>
    </lineage>
</organism>
<evidence type="ECO:0000313" key="1">
    <source>
        <dbReference type="EMBL" id="SJN29119.1"/>
    </source>
</evidence>
<name>A0A1R4JAW0_9ACTN</name>
<dbReference type="InterPro" id="IPR037171">
    <property type="entry name" value="NagB/RpiA_transferase-like"/>
</dbReference>
<proteinExistence type="predicted"/>